<protein>
    <recommendedName>
        <fullName evidence="2">SseB protein N-terminal domain-containing protein</fullName>
    </recommendedName>
</protein>
<evidence type="ECO:0000313" key="4">
    <source>
        <dbReference type="Proteomes" id="UP000239352"/>
    </source>
</evidence>
<dbReference type="InParanoid" id="A0A2T0GV63"/>
<dbReference type="STRING" id="1050202.GCA_000384035_03510"/>
<organism evidence="3 4">
    <name type="scientific">Actinopolyspora mortivallis</name>
    <dbReference type="NCBI Taxonomy" id="33906"/>
    <lineage>
        <taxon>Bacteria</taxon>
        <taxon>Bacillati</taxon>
        <taxon>Actinomycetota</taxon>
        <taxon>Actinomycetes</taxon>
        <taxon>Actinopolysporales</taxon>
        <taxon>Actinopolysporaceae</taxon>
        <taxon>Actinopolyspora</taxon>
    </lineage>
</organism>
<proteinExistence type="predicted"/>
<feature type="domain" description="SseB protein N-terminal" evidence="2">
    <location>
        <begin position="51"/>
        <end position="161"/>
    </location>
</feature>
<dbReference type="Proteomes" id="UP000239352">
    <property type="component" value="Unassembled WGS sequence"/>
</dbReference>
<dbReference type="EMBL" id="PVSR01000021">
    <property type="protein sequence ID" value="PRW62990.1"/>
    <property type="molecule type" value="Genomic_DNA"/>
</dbReference>
<dbReference type="InterPro" id="IPR009839">
    <property type="entry name" value="SseB_N"/>
</dbReference>
<feature type="region of interest" description="Disordered" evidence="1">
    <location>
        <begin position="1"/>
        <end position="44"/>
    </location>
</feature>
<evidence type="ECO:0000256" key="1">
    <source>
        <dbReference type="SAM" id="MobiDB-lite"/>
    </source>
</evidence>
<evidence type="ECO:0000313" key="3">
    <source>
        <dbReference type="EMBL" id="PRW62990.1"/>
    </source>
</evidence>
<evidence type="ECO:0000259" key="2">
    <source>
        <dbReference type="Pfam" id="PF07179"/>
    </source>
</evidence>
<name>A0A2T0GV63_ACTMO</name>
<gene>
    <name evidence="3" type="ORF">CEP50_12410</name>
</gene>
<dbReference type="AlphaFoldDB" id="A0A2T0GV63"/>
<dbReference type="Pfam" id="PF07179">
    <property type="entry name" value="SseB"/>
    <property type="match status" value="1"/>
</dbReference>
<reference evidence="3 4" key="1">
    <citation type="submission" date="2018-03" db="EMBL/GenBank/DDBJ databases">
        <title>Actinopolyspora mortivallis from Sahara, screening for active biomolecules.</title>
        <authorList>
            <person name="Selama O."/>
            <person name="Wellington E.M.H."/>
            <person name="Hacene H."/>
        </authorList>
    </citation>
    <scope>NUCLEOTIDE SEQUENCE [LARGE SCALE GENOMIC DNA]</scope>
    <source>
        <strain evidence="3 4">M5A</strain>
    </source>
</reference>
<keyword evidence="4" id="KW-1185">Reference proteome</keyword>
<comment type="caution">
    <text evidence="3">The sequence shown here is derived from an EMBL/GenBank/DDBJ whole genome shotgun (WGS) entry which is preliminary data.</text>
</comment>
<accession>A0A2T0GV63</accession>
<sequence>MRRITGRGETSAPSEKGKHRKIPIMRGAGWSGTLPLPERTSPTQAEELARAALQLRQGRGDQRLVEVLRGSEVFVETERDEHGRPTVSTMADSPDGVRCLPVFSSHQQLAEYAVLGQRGEDTLSYGALSGAELLDEVLPQLPTGTCVLLDPAAEHTVVLPPLPGVVPAEIAVRLEDSREGNDG</sequence>